<keyword evidence="1" id="KW-0732">Signal</keyword>
<name>A0A1G7VZ17_9ACTN</name>
<protein>
    <recommendedName>
        <fullName evidence="4">Peptidase inhibitor family I36</fullName>
    </recommendedName>
</protein>
<evidence type="ECO:0000313" key="2">
    <source>
        <dbReference type="EMBL" id="SDG64992.1"/>
    </source>
</evidence>
<reference evidence="2 3" key="1">
    <citation type="submission" date="2016-10" db="EMBL/GenBank/DDBJ databases">
        <authorList>
            <person name="de Groot N.N."/>
        </authorList>
    </citation>
    <scope>NUCLEOTIDE SEQUENCE [LARGE SCALE GENOMIC DNA]</scope>
    <source>
        <strain evidence="2 3">CPCC 201354</strain>
    </source>
</reference>
<organism evidence="2 3">
    <name type="scientific">Sinosporangium album</name>
    <dbReference type="NCBI Taxonomy" id="504805"/>
    <lineage>
        <taxon>Bacteria</taxon>
        <taxon>Bacillati</taxon>
        <taxon>Actinomycetota</taxon>
        <taxon>Actinomycetes</taxon>
        <taxon>Streptosporangiales</taxon>
        <taxon>Streptosporangiaceae</taxon>
        <taxon>Sinosporangium</taxon>
    </lineage>
</organism>
<dbReference type="Proteomes" id="UP000198923">
    <property type="component" value="Unassembled WGS sequence"/>
</dbReference>
<evidence type="ECO:0000313" key="3">
    <source>
        <dbReference type="Proteomes" id="UP000198923"/>
    </source>
</evidence>
<proteinExistence type="predicted"/>
<dbReference type="AlphaFoldDB" id="A0A1G7VZ17"/>
<keyword evidence="3" id="KW-1185">Reference proteome</keyword>
<dbReference type="EMBL" id="FNCN01000006">
    <property type="protein sequence ID" value="SDG64992.1"/>
    <property type="molecule type" value="Genomic_DNA"/>
</dbReference>
<evidence type="ECO:0000256" key="1">
    <source>
        <dbReference type="SAM" id="SignalP"/>
    </source>
</evidence>
<sequence length="101" mass="10405">MKLKKWAGMFSAATLLTAGALAGMAGTAHAIPEQCSTTQNGPSSATSYCATGTGQHRVVVAFVHANPWIGIGVIEGPWADVGSSSTINVLGTIRHVTILKR</sequence>
<accession>A0A1G7VZ17</accession>
<feature type="signal peptide" evidence="1">
    <location>
        <begin position="1"/>
        <end position="30"/>
    </location>
</feature>
<dbReference type="OrthoDB" id="4381536at2"/>
<gene>
    <name evidence="2" type="ORF">SAMN05421505_106122</name>
</gene>
<dbReference type="RefSeq" id="WP_093169802.1">
    <property type="nucleotide sequence ID" value="NZ_FNCN01000006.1"/>
</dbReference>
<evidence type="ECO:0008006" key="4">
    <source>
        <dbReference type="Google" id="ProtNLM"/>
    </source>
</evidence>
<feature type="chain" id="PRO_5011466584" description="Peptidase inhibitor family I36" evidence="1">
    <location>
        <begin position="31"/>
        <end position="101"/>
    </location>
</feature>